<dbReference type="OrthoDB" id="9125941at2"/>
<dbReference type="EMBL" id="OANS01000003">
    <property type="protein sequence ID" value="SNX28751.1"/>
    <property type="molecule type" value="Genomic_DNA"/>
</dbReference>
<sequence>MTQTTVTTAVNTIANNAVVTANAESFTNDNAKAMLTTNSLSFIELLKNEQEVWADNAFKNSNDLLYAILAKCYAKYEEMCLATENAKTLRTQLDDYMTLHNVAVNKKSHTLHKIVKCVFGADRRRVSAYSIVLRTANVNKIKSAAIADFIRENGGVEEIRLAKNGNTLSAKQKAEVAKTTVASAVLAEVSSEALAKQVDAACIGRQVVFVATQQANGKFAINAVTNSTTAVNAALAAYYSANKDGIKKQVAERSVASNDAQLNDAIANVAA</sequence>
<dbReference type="Proteomes" id="UP000218069">
    <property type="component" value="Unassembled WGS sequence"/>
</dbReference>
<accession>A0A240E2M6</accession>
<evidence type="ECO:0000313" key="2">
    <source>
        <dbReference type="Proteomes" id="UP000218069"/>
    </source>
</evidence>
<organism evidence="1 2">
    <name type="scientific">Polynucleobacter meluiroseus</name>
    <dbReference type="NCBI Taxonomy" id="1938814"/>
    <lineage>
        <taxon>Bacteria</taxon>
        <taxon>Pseudomonadati</taxon>
        <taxon>Pseudomonadota</taxon>
        <taxon>Betaproteobacteria</taxon>
        <taxon>Burkholderiales</taxon>
        <taxon>Burkholderiaceae</taxon>
        <taxon>Polynucleobacter</taxon>
    </lineage>
</organism>
<reference evidence="2" key="1">
    <citation type="submission" date="2017-08" db="EMBL/GenBank/DDBJ databases">
        <authorList>
            <person name="Varghese N."/>
            <person name="Submissions S."/>
        </authorList>
    </citation>
    <scope>NUCLEOTIDE SEQUENCE [LARGE SCALE GENOMIC DNA]</scope>
    <source>
        <strain evidence="2">AP-Melu-1000-B4</strain>
    </source>
</reference>
<gene>
    <name evidence="1" type="ORF">SAMN06295945_1098</name>
</gene>
<dbReference type="AlphaFoldDB" id="A0A240E2M6"/>
<proteinExistence type="predicted"/>
<dbReference type="RefSeq" id="WP_096673141.1">
    <property type="nucleotide sequence ID" value="NZ_OANS01000003.1"/>
</dbReference>
<name>A0A240E2M6_9BURK</name>
<evidence type="ECO:0000313" key="1">
    <source>
        <dbReference type="EMBL" id="SNX28751.1"/>
    </source>
</evidence>
<keyword evidence="2" id="KW-1185">Reference proteome</keyword>
<protein>
    <submittedName>
        <fullName evidence="1">Uncharacterized protein</fullName>
    </submittedName>
</protein>